<dbReference type="EMBL" id="GBRH01175618">
    <property type="protein sequence ID" value="JAE22278.1"/>
    <property type="molecule type" value="Transcribed_RNA"/>
</dbReference>
<proteinExistence type="predicted"/>
<accession>A0A0A9GNM2</accession>
<organism evidence="1">
    <name type="scientific">Arundo donax</name>
    <name type="common">Giant reed</name>
    <name type="synonym">Donax arundinaceus</name>
    <dbReference type="NCBI Taxonomy" id="35708"/>
    <lineage>
        <taxon>Eukaryota</taxon>
        <taxon>Viridiplantae</taxon>
        <taxon>Streptophyta</taxon>
        <taxon>Embryophyta</taxon>
        <taxon>Tracheophyta</taxon>
        <taxon>Spermatophyta</taxon>
        <taxon>Magnoliopsida</taxon>
        <taxon>Liliopsida</taxon>
        <taxon>Poales</taxon>
        <taxon>Poaceae</taxon>
        <taxon>PACMAD clade</taxon>
        <taxon>Arundinoideae</taxon>
        <taxon>Arundineae</taxon>
        <taxon>Arundo</taxon>
    </lineage>
</organism>
<name>A0A0A9GNM2_ARUDO</name>
<reference evidence="1" key="1">
    <citation type="submission" date="2014-09" db="EMBL/GenBank/DDBJ databases">
        <authorList>
            <person name="Magalhaes I.L.F."/>
            <person name="Oliveira U."/>
            <person name="Santos F.R."/>
            <person name="Vidigal T.H.D.A."/>
            <person name="Brescovit A.D."/>
            <person name="Santos A.J."/>
        </authorList>
    </citation>
    <scope>NUCLEOTIDE SEQUENCE</scope>
    <source>
        <tissue evidence="1">Shoot tissue taken approximately 20 cm above the soil surface</tissue>
    </source>
</reference>
<sequence length="18" mass="2011">MRARPPRVSTPPRAYKGA</sequence>
<protein>
    <submittedName>
        <fullName evidence="1">Uncharacterized protein</fullName>
    </submittedName>
</protein>
<dbReference type="AlphaFoldDB" id="A0A0A9GNM2"/>
<evidence type="ECO:0000313" key="1">
    <source>
        <dbReference type="EMBL" id="JAE22278.1"/>
    </source>
</evidence>
<reference evidence="1" key="2">
    <citation type="journal article" date="2015" name="Data Brief">
        <title>Shoot transcriptome of the giant reed, Arundo donax.</title>
        <authorList>
            <person name="Barrero R.A."/>
            <person name="Guerrero F.D."/>
            <person name="Moolhuijzen P."/>
            <person name="Goolsby J.A."/>
            <person name="Tidwell J."/>
            <person name="Bellgard S.E."/>
            <person name="Bellgard M.I."/>
        </authorList>
    </citation>
    <scope>NUCLEOTIDE SEQUENCE</scope>
    <source>
        <tissue evidence="1">Shoot tissue taken approximately 20 cm above the soil surface</tissue>
    </source>
</reference>